<feature type="transmembrane region" description="Helical" evidence="7">
    <location>
        <begin position="132"/>
        <end position="150"/>
    </location>
</feature>
<evidence type="ECO:0000256" key="7">
    <source>
        <dbReference type="SAM" id="Phobius"/>
    </source>
</evidence>
<keyword evidence="10" id="KW-1185">Reference proteome</keyword>
<dbReference type="EMBL" id="JAFIMR010000003">
    <property type="protein sequence ID" value="KAI1880094.1"/>
    <property type="molecule type" value="Genomic_DNA"/>
</dbReference>
<dbReference type="InterPro" id="IPR052337">
    <property type="entry name" value="SAT4-like"/>
</dbReference>
<evidence type="ECO:0000259" key="8">
    <source>
        <dbReference type="Pfam" id="PF20684"/>
    </source>
</evidence>
<evidence type="ECO:0000256" key="6">
    <source>
        <dbReference type="SAM" id="MobiDB-lite"/>
    </source>
</evidence>
<comment type="similarity">
    <text evidence="5">Belongs to the SAT4 family.</text>
</comment>
<feature type="compositionally biased region" description="Basic and acidic residues" evidence="6">
    <location>
        <begin position="386"/>
        <end position="402"/>
    </location>
</feature>
<evidence type="ECO:0000256" key="3">
    <source>
        <dbReference type="ARBA" id="ARBA00022989"/>
    </source>
</evidence>
<comment type="subcellular location">
    <subcellularLocation>
        <location evidence="1">Membrane</location>
        <topology evidence="1">Multi-pass membrane protein</topology>
    </subcellularLocation>
</comment>
<feature type="transmembrane region" description="Helical" evidence="7">
    <location>
        <begin position="256"/>
        <end position="279"/>
    </location>
</feature>
<dbReference type="Proteomes" id="UP000829685">
    <property type="component" value="Unassembled WGS sequence"/>
</dbReference>
<feature type="transmembrane region" description="Helical" evidence="7">
    <location>
        <begin position="291"/>
        <end position="312"/>
    </location>
</feature>
<dbReference type="PANTHER" id="PTHR33048">
    <property type="entry name" value="PTH11-LIKE INTEGRAL MEMBRANE PROTEIN (AFU_ORTHOLOGUE AFUA_5G11245)"/>
    <property type="match status" value="1"/>
</dbReference>
<feature type="transmembrane region" description="Helical" evidence="7">
    <location>
        <begin position="36"/>
        <end position="58"/>
    </location>
</feature>
<dbReference type="GO" id="GO:0016020">
    <property type="term" value="C:membrane"/>
    <property type="evidence" value="ECO:0007669"/>
    <property type="project" value="UniProtKB-SubCell"/>
</dbReference>
<evidence type="ECO:0000256" key="5">
    <source>
        <dbReference type="ARBA" id="ARBA00038359"/>
    </source>
</evidence>
<sequence length="429" mass="47143">MALSGDNLASLLAAPALDHPEGIVPNFDNPPNKNGLAWFVTTFCMAIATICLLIRAYARIIMLKQPGIEEGIVVGIVLMLCFEALLTDFPTVLMLFAYGAYWGTAYAGYAMIFTPGYYVHTWDLTNGDLVRPLYLILVYGSSYSAVMPLLKSAILLDWCRVLVPDRTRNTFWWGCMAIITLQVVWGITCIVLLNMQCVPHAAIYEFYLESKCYSLSSVMLTSASVQVFTDFTMVLLPQRIIWGLNMNWHRKIGISLIFGVGILACVGASVRLSTTVTFAHESDTMYYIGPLLFWACAEMTCGFFILCVPCLPKVLSESGISRTISSAFKLSNKASTGPSESDPKHGAPGSSRDRFKSAKILGRYRQMDDDGIPLGNTQASESDEDYLQHGHDAVDRSGERGVTRTTHITVSSSFATGANDSESSIPWKG</sequence>
<feature type="domain" description="Rhodopsin" evidence="8">
    <location>
        <begin position="93"/>
        <end position="316"/>
    </location>
</feature>
<keyword evidence="4 7" id="KW-0472">Membrane</keyword>
<keyword evidence="2 7" id="KW-0812">Transmembrane</keyword>
<evidence type="ECO:0000313" key="9">
    <source>
        <dbReference type="EMBL" id="KAI1880094.1"/>
    </source>
</evidence>
<feature type="transmembrane region" description="Helical" evidence="7">
    <location>
        <begin position="171"/>
        <end position="193"/>
    </location>
</feature>
<keyword evidence="3 7" id="KW-1133">Transmembrane helix</keyword>
<reference evidence="9" key="1">
    <citation type="submission" date="2021-03" db="EMBL/GenBank/DDBJ databases">
        <title>Revisited historic fungal species revealed as producer of novel bioactive compounds through whole genome sequencing and comparative genomics.</title>
        <authorList>
            <person name="Vignolle G.A."/>
            <person name="Hochenegger N."/>
            <person name="Mach R.L."/>
            <person name="Mach-Aigner A.R."/>
            <person name="Javad Rahimi M."/>
            <person name="Salim K.A."/>
            <person name="Chan C.M."/>
            <person name="Lim L.B.L."/>
            <person name="Cai F."/>
            <person name="Druzhinina I.S."/>
            <person name="U'Ren J.M."/>
            <person name="Derntl C."/>
        </authorList>
    </citation>
    <scope>NUCLEOTIDE SEQUENCE</scope>
    <source>
        <strain evidence="9">TUCIM 5799</strain>
    </source>
</reference>
<evidence type="ECO:0000313" key="10">
    <source>
        <dbReference type="Proteomes" id="UP000829685"/>
    </source>
</evidence>
<feature type="compositionally biased region" description="Basic and acidic residues" evidence="6">
    <location>
        <begin position="341"/>
        <end position="353"/>
    </location>
</feature>
<proteinExistence type="inferred from homology"/>
<protein>
    <recommendedName>
        <fullName evidence="8">Rhodopsin domain-containing protein</fullName>
    </recommendedName>
</protein>
<name>A0A9Q0AQY0_9PEZI</name>
<evidence type="ECO:0000256" key="2">
    <source>
        <dbReference type="ARBA" id="ARBA00022692"/>
    </source>
</evidence>
<feature type="region of interest" description="Disordered" evidence="6">
    <location>
        <begin position="332"/>
        <end position="353"/>
    </location>
</feature>
<gene>
    <name evidence="9" type="ORF">JX265_001715</name>
</gene>
<feature type="transmembrane region" description="Helical" evidence="7">
    <location>
        <begin position="70"/>
        <end position="101"/>
    </location>
</feature>
<comment type="caution">
    <text evidence="9">The sequence shown here is derived from an EMBL/GenBank/DDBJ whole genome shotgun (WGS) entry which is preliminary data.</text>
</comment>
<accession>A0A9Q0AQY0</accession>
<dbReference type="InterPro" id="IPR049326">
    <property type="entry name" value="Rhodopsin_dom_fungi"/>
</dbReference>
<feature type="region of interest" description="Disordered" evidence="6">
    <location>
        <begin position="367"/>
        <end position="402"/>
    </location>
</feature>
<evidence type="ECO:0000256" key="1">
    <source>
        <dbReference type="ARBA" id="ARBA00004141"/>
    </source>
</evidence>
<dbReference type="AlphaFoldDB" id="A0A9Q0AQY0"/>
<dbReference type="Pfam" id="PF20684">
    <property type="entry name" value="Fung_rhodopsin"/>
    <property type="match status" value="1"/>
</dbReference>
<organism evidence="9 10">
    <name type="scientific">Neoarthrinium moseri</name>
    <dbReference type="NCBI Taxonomy" id="1658444"/>
    <lineage>
        <taxon>Eukaryota</taxon>
        <taxon>Fungi</taxon>
        <taxon>Dikarya</taxon>
        <taxon>Ascomycota</taxon>
        <taxon>Pezizomycotina</taxon>
        <taxon>Sordariomycetes</taxon>
        <taxon>Xylariomycetidae</taxon>
        <taxon>Amphisphaeriales</taxon>
        <taxon>Apiosporaceae</taxon>
        <taxon>Neoarthrinium</taxon>
    </lineage>
</organism>
<evidence type="ECO:0000256" key="4">
    <source>
        <dbReference type="ARBA" id="ARBA00023136"/>
    </source>
</evidence>
<dbReference type="PANTHER" id="PTHR33048:SF47">
    <property type="entry name" value="INTEGRAL MEMBRANE PROTEIN-RELATED"/>
    <property type="match status" value="1"/>
</dbReference>